<sequence>MTVATQVDVALPNGTYPIIIHPDRFDLSSIQAMLTGRKVMIISNEIVAPLYLQTVSDLFTESQVFTCVLKDGEQHKNTESWQAILDALASHQFNRSDLLVSLGGGVICDMTGFAAASWMRGIDFIQMPTTLLAQIDASVGGKTGINHAHGKNLIGAFHQPKAVIINISSLNTLPAREFNAGIGEAVKYGGINQVEFFHWLSQQVEAIKHKDTQTLMQLISKCCQFKADVVVQDEKEQGIRALLNLGHTFGHAIEVATNYQYLHGEAVGLGMVMAAELSAQLGHCDADIRKMLENLLQAFDLPIKLDSNVSAHTLLTVMKSDKKVINDQHRLILMKGLGGSFIAEGVKDSEILTAIESCLPA</sequence>
<dbReference type="SUPFAM" id="SSF56796">
    <property type="entry name" value="Dehydroquinate synthase-like"/>
    <property type="match status" value="1"/>
</dbReference>
<dbReference type="GO" id="GO:0003856">
    <property type="term" value="F:3-dehydroquinate synthase activity"/>
    <property type="evidence" value="ECO:0007669"/>
    <property type="project" value="UniProtKB-EC"/>
</dbReference>
<evidence type="ECO:0000256" key="15">
    <source>
        <dbReference type="ARBA" id="ARBA00023141"/>
    </source>
</evidence>
<comment type="subcellular location">
    <subcellularLocation>
        <location evidence="4">Cytoplasm</location>
    </subcellularLocation>
</comment>
<dbReference type="GO" id="GO:0046872">
    <property type="term" value="F:metal ion binding"/>
    <property type="evidence" value="ECO:0007669"/>
    <property type="project" value="UniProtKB-KW"/>
</dbReference>
<evidence type="ECO:0000256" key="1">
    <source>
        <dbReference type="ARBA" id="ARBA00001393"/>
    </source>
</evidence>
<comment type="catalytic activity">
    <reaction evidence="1">
        <text>7-phospho-2-dehydro-3-deoxy-D-arabino-heptonate = 3-dehydroquinate + phosphate</text>
        <dbReference type="Rhea" id="RHEA:21968"/>
        <dbReference type="ChEBI" id="CHEBI:32364"/>
        <dbReference type="ChEBI" id="CHEBI:43474"/>
        <dbReference type="ChEBI" id="CHEBI:58394"/>
        <dbReference type="EC" id="4.2.3.4"/>
    </reaction>
</comment>
<feature type="domain" description="3-dehydroquinate synthase C-terminal" evidence="19">
    <location>
        <begin position="181"/>
        <end position="324"/>
    </location>
</feature>
<dbReference type="EC" id="4.2.3.4" evidence="7"/>
<evidence type="ECO:0000256" key="4">
    <source>
        <dbReference type="ARBA" id="ARBA00004496"/>
    </source>
</evidence>
<dbReference type="NCBIfam" id="TIGR01357">
    <property type="entry name" value="aroB"/>
    <property type="match status" value="1"/>
</dbReference>
<evidence type="ECO:0000256" key="2">
    <source>
        <dbReference type="ARBA" id="ARBA00001911"/>
    </source>
</evidence>
<evidence type="ECO:0000256" key="12">
    <source>
        <dbReference type="ARBA" id="ARBA00022741"/>
    </source>
</evidence>
<dbReference type="GO" id="GO:0009073">
    <property type="term" value="P:aromatic amino acid family biosynthetic process"/>
    <property type="evidence" value="ECO:0007669"/>
    <property type="project" value="UniProtKB-KW"/>
</dbReference>
<feature type="domain" description="3-dehydroquinate synthase N-terminal" evidence="18">
    <location>
        <begin position="67"/>
        <end position="179"/>
    </location>
</feature>
<dbReference type="InterPro" id="IPR030963">
    <property type="entry name" value="DHQ_synth_fam"/>
</dbReference>
<dbReference type="Gene3D" id="1.20.1090.10">
    <property type="entry name" value="Dehydroquinate synthase-like - alpha domain"/>
    <property type="match status" value="1"/>
</dbReference>
<dbReference type="AlphaFoldDB" id="A0A3B0VLA0"/>
<gene>
    <name evidence="20" type="ORF">MNBD_GAMMA02-1517</name>
</gene>
<evidence type="ECO:0000256" key="5">
    <source>
        <dbReference type="ARBA" id="ARBA00004661"/>
    </source>
</evidence>
<comment type="pathway">
    <text evidence="5">Metabolic intermediate biosynthesis; chorismate biosynthesis; chorismate from D-erythrose 4-phosphate and phosphoenolpyruvate: step 2/7.</text>
</comment>
<dbReference type="GO" id="GO:0005737">
    <property type="term" value="C:cytoplasm"/>
    <property type="evidence" value="ECO:0007669"/>
    <property type="project" value="UniProtKB-SubCell"/>
</dbReference>
<keyword evidence="13" id="KW-0862">Zinc</keyword>
<dbReference type="CDD" id="cd08195">
    <property type="entry name" value="DHQS"/>
    <property type="match status" value="1"/>
</dbReference>
<dbReference type="InterPro" id="IPR030960">
    <property type="entry name" value="DHQS/DOIS_N"/>
</dbReference>
<evidence type="ECO:0000259" key="19">
    <source>
        <dbReference type="Pfam" id="PF24621"/>
    </source>
</evidence>
<proteinExistence type="inferred from homology"/>
<dbReference type="GO" id="GO:0008652">
    <property type="term" value="P:amino acid biosynthetic process"/>
    <property type="evidence" value="ECO:0007669"/>
    <property type="project" value="UniProtKB-KW"/>
</dbReference>
<dbReference type="PANTHER" id="PTHR43622:SF7">
    <property type="entry name" value="3-DEHYDROQUINATE SYNTHASE, CHLOROPLASTIC"/>
    <property type="match status" value="1"/>
</dbReference>
<dbReference type="InterPro" id="IPR016037">
    <property type="entry name" value="DHQ_synth_AroB"/>
</dbReference>
<comment type="cofactor">
    <cofactor evidence="2">
        <name>NAD(+)</name>
        <dbReference type="ChEBI" id="CHEBI:57540"/>
    </cofactor>
</comment>
<dbReference type="PANTHER" id="PTHR43622">
    <property type="entry name" value="3-DEHYDROQUINATE SYNTHASE"/>
    <property type="match status" value="1"/>
</dbReference>
<accession>A0A3B0VLA0</accession>
<comment type="cofactor">
    <cofactor evidence="3">
        <name>Co(2+)</name>
        <dbReference type="ChEBI" id="CHEBI:48828"/>
    </cofactor>
</comment>
<evidence type="ECO:0000259" key="18">
    <source>
        <dbReference type="Pfam" id="PF01761"/>
    </source>
</evidence>
<evidence type="ECO:0000313" key="20">
    <source>
        <dbReference type="EMBL" id="VAW43691.1"/>
    </source>
</evidence>
<dbReference type="Pfam" id="PF01761">
    <property type="entry name" value="DHQ_synthase"/>
    <property type="match status" value="1"/>
</dbReference>
<keyword evidence="10" id="KW-0028">Amino-acid biosynthesis</keyword>
<evidence type="ECO:0000256" key="6">
    <source>
        <dbReference type="ARBA" id="ARBA00005412"/>
    </source>
</evidence>
<keyword evidence="14" id="KW-0520">NAD</keyword>
<name>A0A3B0VLA0_9ZZZZ</name>
<evidence type="ECO:0000256" key="7">
    <source>
        <dbReference type="ARBA" id="ARBA00013031"/>
    </source>
</evidence>
<dbReference type="InterPro" id="IPR056179">
    <property type="entry name" value="DHQS_C"/>
</dbReference>
<protein>
    <recommendedName>
        <fullName evidence="8">3-dehydroquinate synthase</fullName>
        <ecNumber evidence="7">4.2.3.4</ecNumber>
    </recommendedName>
</protein>
<dbReference type="HAMAP" id="MF_00110">
    <property type="entry name" value="DHQ_synthase"/>
    <property type="match status" value="1"/>
</dbReference>
<evidence type="ECO:0000256" key="16">
    <source>
        <dbReference type="ARBA" id="ARBA00023239"/>
    </source>
</evidence>
<dbReference type="InterPro" id="IPR050071">
    <property type="entry name" value="Dehydroquinate_synthase"/>
</dbReference>
<evidence type="ECO:0000256" key="13">
    <source>
        <dbReference type="ARBA" id="ARBA00022833"/>
    </source>
</evidence>
<dbReference type="Gene3D" id="3.40.50.1970">
    <property type="match status" value="1"/>
</dbReference>
<dbReference type="FunFam" id="3.40.50.1970:FF:000001">
    <property type="entry name" value="3-dehydroquinate synthase"/>
    <property type="match status" value="1"/>
</dbReference>
<evidence type="ECO:0000256" key="14">
    <source>
        <dbReference type="ARBA" id="ARBA00023027"/>
    </source>
</evidence>
<evidence type="ECO:0000256" key="9">
    <source>
        <dbReference type="ARBA" id="ARBA00022490"/>
    </source>
</evidence>
<organism evidence="20">
    <name type="scientific">hydrothermal vent metagenome</name>
    <dbReference type="NCBI Taxonomy" id="652676"/>
    <lineage>
        <taxon>unclassified sequences</taxon>
        <taxon>metagenomes</taxon>
        <taxon>ecological metagenomes</taxon>
    </lineage>
</organism>
<dbReference type="PIRSF" id="PIRSF001455">
    <property type="entry name" value="DHQ_synth"/>
    <property type="match status" value="1"/>
</dbReference>
<evidence type="ECO:0000256" key="17">
    <source>
        <dbReference type="ARBA" id="ARBA00023285"/>
    </source>
</evidence>
<keyword evidence="17" id="KW-0170">Cobalt</keyword>
<evidence type="ECO:0000256" key="8">
    <source>
        <dbReference type="ARBA" id="ARBA00017684"/>
    </source>
</evidence>
<evidence type="ECO:0000256" key="10">
    <source>
        <dbReference type="ARBA" id="ARBA00022605"/>
    </source>
</evidence>
<keyword evidence="16 20" id="KW-0456">Lyase</keyword>
<dbReference type="EMBL" id="UOFA01000011">
    <property type="protein sequence ID" value="VAW43691.1"/>
    <property type="molecule type" value="Genomic_DNA"/>
</dbReference>
<evidence type="ECO:0000256" key="11">
    <source>
        <dbReference type="ARBA" id="ARBA00022723"/>
    </source>
</evidence>
<evidence type="ECO:0000256" key="3">
    <source>
        <dbReference type="ARBA" id="ARBA00001941"/>
    </source>
</evidence>
<dbReference type="Pfam" id="PF24621">
    <property type="entry name" value="DHQS_C"/>
    <property type="match status" value="1"/>
</dbReference>
<keyword evidence="15" id="KW-0057">Aromatic amino acid biosynthesis</keyword>
<dbReference type="GO" id="GO:0000166">
    <property type="term" value="F:nucleotide binding"/>
    <property type="evidence" value="ECO:0007669"/>
    <property type="project" value="UniProtKB-KW"/>
</dbReference>
<keyword evidence="11" id="KW-0479">Metal-binding</keyword>
<comment type="similarity">
    <text evidence="6">Belongs to the sugar phosphate cyclases superfamily. Dehydroquinate synthase family.</text>
</comment>
<keyword evidence="9" id="KW-0963">Cytoplasm</keyword>
<keyword evidence="12" id="KW-0547">Nucleotide-binding</keyword>
<reference evidence="20" key="1">
    <citation type="submission" date="2018-06" db="EMBL/GenBank/DDBJ databases">
        <authorList>
            <person name="Zhirakovskaya E."/>
        </authorList>
    </citation>
    <scope>NUCLEOTIDE SEQUENCE</scope>
</reference>